<dbReference type="SUPFAM" id="SSF100934">
    <property type="entry name" value="Heat shock protein 70kD (HSP70), C-terminal subdomain"/>
    <property type="match status" value="1"/>
</dbReference>
<dbReference type="FunFam" id="3.30.420.40:FF:000171">
    <property type="entry name" value="Heat shock 70 kDa protein 4"/>
    <property type="match status" value="1"/>
</dbReference>
<dbReference type="PANTHER" id="PTHR45639:SF9">
    <property type="entry name" value="HYPOXIA UP-REGULATED PROTEIN 1"/>
    <property type="match status" value="1"/>
</dbReference>
<keyword evidence="6" id="KW-0732">Signal</keyword>
<dbReference type="Gene3D" id="2.60.34.10">
    <property type="entry name" value="Substrate Binding Domain Of DNAk, Chain A, domain 1"/>
    <property type="match status" value="1"/>
</dbReference>
<feature type="compositionally biased region" description="Basic and acidic residues" evidence="5">
    <location>
        <begin position="955"/>
        <end position="971"/>
    </location>
</feature>
<keyword evidence="2" id="KW-0547">Nucleotide-binding</keyword>
<comment type="similarity">
    <text evidence="1">Belongs to the heat shock protein 70 family.</text>
</comment>
<gene>
    <name evidence="7" type="ORF">GCK32_003683</name>
</gene>
<feature type="compositionally biased region" description="Basic and acidic residues" evidence="5">
    <location>
        <begin position="1056"/>
        <end position="1066"/>
    </location>
</feature>
<evidence type="ECO:0000256" key="4">
    <source>
        <dbReference type="SAM" id="Coils"/>
    </source>
</evidence>
<feature type="compositionally biased region" description="Basic and acidic residues" evidence="5">
    <location>
        <begin position="1361"/>
        <end position="1378"/>
    </location>
</feature>
<protein>
    <recommendedName>
        <fullName evidence="9">Hypoxia up-regulated protein 1</fullName>
    </recommendedName>
</protein>
<feature type="compositionally biased region" description="Basic and acidic residues" evidence="5">
    <location>
        <begin position="1343"/>
        <end position="1353"/>
    </location>
</feature>
<evidence type="ECO:0000256" key="5">
    <source>
        <dbReference type="SAM" id="MobiDB-lite"/>
    </source>
</evidence>
<feature type="signal peptide" evidence="6">
    <location>
        <begin position="1"/>
        <end position="24"/>
    </location>
</feature>
<evidence type="ECO:0000256" key="6">
    <source>
        <dbReference type="SAM" id="SignalP"/>
    </source>
</evidence>
<dbReference type="InterPro" id="IPR013126">
    <property type="entry name" value="Hsp_70_fam"/>
</dbReference>
<feature type="compositionally biased region" description="Polar residues" evidence="5">
    <location>
        <begin position="1326"/>
        <end position="1339"/>
    </location>
</feature>
<keyword evidence="4" id="KW-0175">Coiled coil</keyword>
<dbReference type="PRINTS" id="PR00301">
    <property type="entry name" value="HEATSHOCK70"/>
</dbReference>
<feature type="chain" id="PRO_5042940919" description="Hypoxia up-regulated protein 1" evidence="6">
    <location>
        <begin position="25"/>
        <end position="1378"/>
    </location>
</feature>
<dbReference type="Proteomes" id="UP001331761">
    <property type="component" value="Unassembled WGS sequence"/>
</dbReference>
<evidence type="ECO:0000313" key="7">
    <source>
        <dbReference type="EMBL" id="KAK5981727.1"/>
    </source>
</evidence>
<evidence type="ECO:0000256" key="1">
    <source>
        <dbReference type="ARBA" id="ARBA00007381"/>
    </source>
</evidence>
<dbReference type="Gene3D" id="3.90.640.10">
    <property type="entry name" value="Actin, Chain A, domain 4"/>
    <property type="match status" value="2"/>
</dbReference>
<dbReference type="PANTHER" id="PTHR45639">
    <property type="entry name" value="HSC70CB, ISOFORM G-RELATED"/>
    <property type="match status" value="1"/>
</dbReference>
<keyword evidence="8" id="KW-1185">Reference proteome</keyword>
<evidence type="ECO:0000256" key="2">
    <source>
        <dbReference type="ARBA" id="ARBA00022741"/>
    </source>
</evidence>
<name>A0AAN8FMY0_TRICO</name>
<sequence>MTTDVRWRATFVAVLFTVIAPSDAAFGAISIDFGSQFLKVGLIKPGVPMEIVLNKESHRKTPNVVSIVNNERLFGEAALAISVRYPSNVYGNLLDLVAKHTDHPSVLLFRQRFPHLVLEKHVNESSVVFPIGDTSYPVETLLAMILTSVREFAETYAEMSLRDVVISVPVFFTQAERLIIEKAAQIAKLNLLQLINGGTAAGLNYGVFRRKEVGDKPQRLMIYDMGAAKTVATLVEYKLVKEKYGKDPKMSVLGVGFDRSLGGLEMTLRLRDLLVAKFREHYKASKDITTSNRAMAKLFKEAERLKQVLSANLDYYAQVESVHEDIDMRVHVTRDEFNQLIDELMPRVSQPLVQALKMAELQLDQVDQVVLMGAGTRVPKVQEEIQKFIGSKELGRFLNTDEAIAMGALYQAAHLSKGFKVKPFGVEELVVFPVQVNFVSKQKQDNGEFIDKPITRQVFQFKGKYPTTKKVVAKHTDHPSVLLFRQRFPHLALEKHVNESSVVFPIGDTSYPVETLLAMILTSVREFAETYAEMSLRDVVISVPVFFTQAERLIIEKAAQIAKLNLLQLINGGTAAGLNYGVFRRKEVGDKPQRLMIYDMGAAKTVATLVEYKLVKEKYGKDPKMSVLGVGFDRSLGGLEMHSTRTLRLRDLLVAKFREHYKASKDITTSNRAMAKLFKEAERLKQVLSANLDYYAQVESVHEDIDMRVHVTRDEFNQLIDELMPRVTQPLVQALKMAELQLDQVDQVVLMGAGTRVPKVQEEIQKFIGSKELGRFLNTDEAIAMGALYQAAHLSKGFKVKPFGVEELVVFPVQVNFVSKQKQDNGEFIDKPITRQVFQFKGKYPTTKKTITFTSYTDDFSFDLNYADLKHFSDDQIREFDSLVSHLTTVSVFGVGKALEDKLKPDETEFVGVKVAFQMDLSGILRIEKAEAVLRRKSQGVVESITNTITGFFSKKTEEGEPTDSEEKKDDDGAESATTDEKPEMEKPPAKEEEKVEQAAENKMDEQSGGDKEEQTEKKESETAASNENKTETEEKTKTDDGAEQGKKNASADAAAEAKKKVPQVERVTLKTAEKYTTAHMMSSDDVANATKILEEFERRERHARERAAAENELEGYAFEVSQLVEDQDYIKHSTEEERNKMMEESKRIRTWLEDEVTPNTETGDFTKNHAILVALVRPIKRRIDEAQKLPTAMANLESMLNSSRVMAGMGGDDEKSLFNKTDADAFAKKLERLTTWLEEKKSEQEKRQPYEEPAVLTSEVLVKIKSLDRELNSFMKKMKKTKLKDIEDLVKNDTKKAEKAEKKGAAEEGAAGEKEGAKEEDGTGKDSQGTEQAVNDTTEAPEAVKEDVKEKGATTGETETDSKPASDADGKAEKVEL</sequence>
<dbReference type="GO" id="GO:0034663">
    <property type="term" value="C:endoplasmic reticulum chaperone complex"/>
    <property type="evidence" value="ECO:0007669"/>
    <property type="project" value="TreeGrafter"/>
</dbReference>
<dbReference type="GO" id="GO:0140662">
    <property type="term" value="F:ATP-dependent protein folding chaperone"/>
    <property type="evidence" value="ECO:0007669"/>
    <property type="project" value="InterPro"/>
</dbReference>
<dbReference type="GO" id="GO:0030968">
    <property type="term" value="P:endoplasmic reticulum unfolded protein response"/>
    <property type="evidence" value="ECO:0007669"/>
    <property type="project" value="TreeGrafter"/>
</dbReference>
<dbReference type="InterPro" id="IPR043129">
    <property type="entry name" value="ATPase_NBD"/>
</dbReference>
<dbReference type="Gene3D" id="3.30.30.30">
    <property type="match status" value="2"/>
</dbReference>
<organism evidence="7 8">
    <name type="scientific">Trichostrongylus colubriformis</name>
    <name type="common">Black scour worm</name>
    <dbReference type="NCBI Taxonomy" id="6319"/>
    <lineage>
        <taxon>Eukaryota</taxon>
        <taxon>Metazoa</taxon>
        <taxon>Ecdysozoa</taxon>
        <taxon>Nematoda</taxon>
        <taxon>Chromadorea</taxon>
        <taxon>Rhabditida</taxon>
        <taxon>Rhabditina</taxon>
        <taxon>Rhabditomorpha</taxon>
        <taxon>Strongyloidea</taxon>
        <taxon>Trichostrongylidae</taxon>
        <taxon>Trichostrongylus</taxon>
    </lineage>
</organism>
<feature type="region of interest" description="Disordered" evidence="5">
    <location>
        <begin position="1286"/>
        <end position="1378"/>
    </location>
</feature>
<feature type="compositionally biased region" description="Basic and acidic residues" evidence="5">
    <location>
        <begin position="1029"/>
        <end position="1047"/>
    </location>
</feature>
<dbReference type="Gene3D" id="1.20.1270.10">
    <property type="match status" value="1"/>
</dbReference>
<keyword evidence="3" id="KW-0067">ATP-binding</keyword>
<feature type="coiled-coil region" evidence="4">
    <location>
        <begin position="1087"/>
        <end position="1120"/>
    </location>
</feature>
<dbReference type="Pfam" id="PF00012">
    <property type="entry name" value="HSP70"/>
    <property type="match status" value="2"/>
</dbReference>
<dbReference type="CDD" id="cd10230">
    <property type="entry name" value="ASKHA_NBD_HSP70_HYOU1"/>
    <property type="match status" value="2"/>
</dbReference>
<dbReference type="FunFam" id="3.90.640.10:FF:000004">
    <property type="entry name" value="Heat shock 70 kDa protein 4"/>
    <property type="match status" value="1"/>
</dbReference>
<feature type="region of interest" description="Disordered" evidence="5">
    <location>
        <begin position="953"/>
        <end position="1066"/>
    </location>
</feature>
<accession>A0AAN8FMY0</accession>
<proteinExistence type="inferred from homology"/>
<evidence type="ECO:0000256" key="3">
    <source>
        <dbReference type="ARBA" id="ARBA00022840"/>
    </source>
</evidence>
<reference evidence="7 8" key="1">
    <citation type="submission" date="2019-10" db="EMBL/GenBank/DDBJ databases">
        <title>Assembly and Annotation for the nematode Trichostrongylus colubriformis.</title>
        <authorList>
            <person name="Martin J."/>
        </authorList>
    </citation>
    <scope>NUCLEOTIDE SEQUENCE [LARGE SCALE GENOMIC DNA]</scope>
    <source>
        <strain evidence="7">G859</strain>
        <tissue evidence="7">Whole worm</tissue>
    </source>
</reference>
<dbReference type="SUPFAM" id="SSF53067">
    <property type="entry name" value="Actin-like ATPase domain"/>
    <property type="match status" value="4"/>
</dbReference>
<dbReference type="EMBL" id="WIXE01005950">
    <property type="protein sequence ID" value="KAK5981727.1"/>
    <property type="molecule type" value="Genomic_DNA"/>
</dbReference>
<dbReference type="InterPro" id="IPR029047">
    <property type="entry name" value="HSP70_peptide-bd_sf"/>
</dbReference>
<comment type="caution">
    <text evidence="7">The sequence shown here is derived from an EMBL/GenBank/DDBJ whole genome shotgun (WGS) entry which is preliminary data.</text>
</comment>
<feature type="compositionally biased region" description="Basic and acidic residues" evidence="5">
    <location>
        <begin position="979"/>
        <end position="1022"/>
    </location>
</feature>
<feature type="compositionally biased region" description="Basic and acidic residues" evidence="5">
    <location>
        <begin position="1286"/>
        <end position="1325"/>
    </location>
</feature>
<evidence type="ECO:0008006" key="9">
    <source>
        <dbReference type="Google" id="ProtNLM"/>
    </source>
</evidence>
<dbReference type="Gene3D" id="3.30.420.40">
    <property type="match status" value="4"/>
</dbReference>
<evidence type="ECO:0000313" key="8">
    <source>
        <dbReference type="Proteomes" id="UP001331761"/>
    </source>
</evidence>
<dbReference type="GO" id="GO:0005524">
    <property type="term" value="F:ATP binding"/>
    <property type="evidence" value="ECO:0007669"/>
    <property type="project" value="UniProtKB-KW"/>
</dbReference>
<dbReference type="InterPro" id="IPR029048">
    <property type="entry name" value="HSP70_C_sf"/>
</dbReference>